<keyword evidence="2" id="KW-0479">Metal-binding</keyword>
<evidence type="ECO:0000256" key="1">
    <source>
        <dbReference type="ARBA" id="ARBA00022485"/>
    </source>
</evidence>
<feature type="domain" description="4Fe-4S ferredoxin-type" evidence="5">
    <location>
        <begin position="12"/>
        <end position="41"/>
    </location>
</feature>
<dbReference type="Pfam" id="PF13187">
    <property type="entry name" value="Fer4_9"/>
    <property type="match status" value="1"/>
</dbReference>
<name>A0A1F4TRM3_UNCSA</name>
<gene>
    <name evidence="6" type="ORF">A2462_02545</name>
</gene>
<dbReference type="GO" id="GO:0046872">
    <property type="term" value="F:metal ion binding"/>
    <property type="evidence" value="ECO:0007669"/>
    <property type="project" value="UniProtKB-KW"/>
</dbReference>
<keyword evidence="1" id="KW-0004">4Fe-4S</keyword>
<evidence type="ECO:0000256" key="3">
    <source>
        <dbReference type="ARBA" id="ARBA00023004"/>
    </source>
</evidence>
<reference evidence="6 7" key="1">
    <citation type="journal article" date="2016" name="Nat. Commun.">
        <title>Thousands of microbial genomes shed light on interconnected biogeochemical processes in an aquifer system.</title>
        <authorList>
            <person name="Anantharaman K."/>
            <person name="Brown C.T."/>
            <person name="Hug L.A."/>
            <person name="Sharon I."/>
            <person name="Castelle C.J."/>
            <person name="Probst A.J."/>
            <person name="Thomas B.C."/>
            <person name="Singh A."/>
            <person name="Wilkins M.J."/>
            <person name="Karaoz U."/>
            <person name="Brodie E.L."/>
            <person name="Williams K.H."/>
            <person name="Hubbard S.S."/>
            <person name="Banfield J.F."/>
        </authorList>
    </citation>
    <scope>NUCLEOTIDE SEQUENCE [LARGE SCALE GENOMIC DNA]</scope>
</reference>
<proteinExistence type="predicted"/>
<comment type="caution">
    <text evidence="6">The sequence shown here is derived from an EMBL/GenBank/DDBJ whole genome shotgun (WGS) entry which is preliminary data.</text>
</comment>
<dbReference type="PANTHER" id="PTHR43687:SF4">
    <property type="entry name" value="BLR5484 PROTEIN"/>
    <property type="match status" value="1"/>
</dbReference>
<dbReference type="SUPFAM" id="SSF54862">
    <property type="entry name" value="4Fe-4S ferredoxins"/>
    <property type="match status" value="1"/>
</dbReference>
<dbReference type="PROSITE" id="PS51379">
    <property type="entry name" value="4FE4S_FER_2"/>
    <property type="match status" value="2"/>
</dbReference>
<dbReference type="AlphaFoldDB" id="A0A1F4TRM3"/>
<dbReference type="Proteomes" id="UP000177309">
    <property type="component" value="Unassembled WGS sequence"/>
</dbReference>
<keyword evidence="4" id="KW-0411">Iron-sulfur</keyword>
<evidence type="ECO:0000259" key="5">
    <source>
        <dbReference type="PROSITE" id="PS51379"/>
    </source>
</evidence>
<dbReference type="PROSITE" id="PS00198">
    <property type="entry name" value="4FE4S_FER_1"/>
    <property type="match status" value="1"/>
</dbReference>
<organism evidence="6 7">
    <name type="scientific">candidate division WOR-1 bacterium RIFOXYC2_FULL_41_25</name>
    <dbReference type="NCBI Taxonomy" id="1802586"/>
    <lineage>
        <taxon>Bacteria</taxon>
        <taxon>Bacillati</taxon>
        <taxon>Saganbacteria</taxon>
    </lineage>
</organism>
<dbReference type="InterPro" id="IPR050572">
    <property type="entry name" value="Fe-S_Ferredoxin"/>
</dbReference>
<evidence type="ECO:0000313" key="6">
    <source>
        <dbReference type="EMBL" id="OGC35404.1"/>
    </source>
</evidence>
<evidence type="ECO:0000256" key="2">
    <source>
        <dbReference type="ARBA" id="ARBA00022723"/>
    </source>
</evidence>
<feature type="domain" description="4Fe-4S ferredoxin-type" evidence="5">
    <location>
        <begin position="42"/>
        <end position="71"/>
    </location>
</feature>
<sequence length="99" mass="10413">MDNNQVYLKNVATLKLDVTKCIGCNRCIEVCPHEVLVMEDKKAKIVTLDACMECGACAKNCPTKAITVKSGVGCAAGIINGILRGTEPTCDCSDPGSCC</sequence>
<dbReference type="InterPro" id="IPR017896">
    <property type="entry name" value="4Fe4S_Fe-S-bd"/>
</dbReference>
<dbReference type="PANTHER" id="PTHR43687">
    <property type="entry name" value="ADENYLYLSULFATE REDUCTASE, BETA SUBUNIT"/>
    <property type="match status" value="1"/>
</dbReference>
<keyword evidence="3" id="KW-0408">Iron</keyword>
<dbReference type="Gene3D" id="3.30.70.20">
    <property type="match status" value="1"/>
</dbReference>
<dbReference type="EMBL" id="MEUI01000002">
    <property type="protein sequence ID" value="OGC35404.1"/>
    <property type="molecule type" value="Genomic_DNA"/>
</dbReference>
<evidence type="ECO:0000256" key="4">
    <source>
        <dbReference type="ARBA" id="ARBA00023014"/>
    </source>
</evidence>
<accession>A0A1F4TRM3</accession>
<dbReference type="GO" id="GO:0051539">
    <property type="term" value="F:4 iron, 4 sulfur cluster binding"/>
    <property type="evidence" value="ECO:0007669"/>
    <property type="project" value="UniProtKB-KW"/>
</dbReference>
<evidence type="ECO:0000313" key="7">
    <source>
        <dbReference type="Proteomes" id="UP000177309"/>
    </source>
</evidence>
<dbReference type="NCBIfam" id="NF040864">
    <property type="entry name" value="HgcB_ferredoxin"/>
    <property type="match status" value="1"/>
</dbReference>
<protein>
    <submittedName>
        <fullName evidence="6">Ferredoxin</fullName>
    </submittedName>
</protein>
<dbReference type="InterPro" id="IPR017900">
    <property type="entry name" value="4Fe4S_Fe_S_CS"/>
</dbReference>